<dbReference type="GO" id="GO:0006888">
    <property type="term" value="P:endoplasmic reticulum to Golgi vesicle-mediated transport"/>
    <property type="evidence" value="ECO:0007669"/>
    <property type="project" value="InterPro"/>
</dbReference>
<dbReference type="Proteomes" id="UP001146793">
    <property type="component" value="Unassembled WGS sequence"/>
</dbReference>
<organism evidence="3 4">
    <name type="scientific">Anaeramoeba flamelloides</name>
    <dbReference type="NCBI Taxonomy" id="1746091"/>
    <lineage>
        <taxon>Eukaryota</taxon>
        <taxon>Metamonada</taxon>
        <taxon>Anaeramoebidae</taxon>
        <taxon>Anaeramoeba</taxon>
    </lineage>
</organism>
<evidence type="ECO:0000256" key="1">
    <source>
        <dbReference type="SAM" id="MobiDB-lite"/>
    </source>
</evidence>
<sequence>MGAFFLIVKIIAIFFLILLFILSSLCAITYLTEIIVDYKPFMNSFVKISIVIVLLHCLVLTILDELPVYVAVPCVFAEISYFLVVQNEIMIQFESLVILLSMFLTLFNWIIWLIYLLTDDYHHFANLLAHGFTHALIIPILITTTLDTSIAIEELGLGSLPSILNGSQEPQQHEQPTHQNTAGDLNTNPLPNGIRKRAVQQSFDQLLYDQASTKRNYTEKATYTIKKVKRFISPFHLLLFFSLRFKKLLKKKPNSLLPKRKHFH</sequence>
<feature type="transmembrane region" description="Helical" evidence="2">
    <location>
        <begin position="6"/>
        <end position="32"/>
    </location>
</feature>
<protein>
    <submittedName>
        <fullName evidence="3">Tex261 protein</fullName>
    </submittedName>
</protein>
<proteinExistence type="predicted"/>
<dbReference type="GO" id="GO:0016020">
    <property type="term" value="C:membrane"/>
    <property type="evidence" value="ECO:0007669"/>
    <property type="project" value="InterPro"/>
</dbReference>
<dbReference type="Pfam" id="PF04148">
    <property type="entry name" value="Erv26"/>
    <property type="match status" value="1"/>
</dbReference>
<feature type="transmembrane region" description="Helical" evidence="2">
    <location>
        <begin position="44"/>
        <end position="62"/>
    </location>
</feature>
<keyword evidence="2" id="KW-0472">Membrane</keyword>
<evidence type="ECO:0000313" key="3">
    <source>
        <dbReference type="EMBL" id="KAJ3425428.1"/>
    </source>
</evidence>
<feature type="region of interest" description="Disordered" evidence="1">
    <location>
        <begin position="166"/>
        <end position="190"/>
    </location>
</feature>
<feature type="transmembrane region" description="Helical" evidence="2">
    <location>
        <begin position="96"/>
        <end position="117"/>
    </location>
</feature>
<keyword evidence="2" id="KW-1133">Transmembrane helix</keyword>
<dbReference type="EMBL" id="JANTQA010000070">
    <property type="protein sequence ID" value="KAJ3425428.1"/>
    <property type="molecule type" value="Genomic_DNA"/>
</dbReference>
<comment type="caution">
    <text evidence="3">The sequence shown here is derived from an EMBL/GenBank/DDBJ whole genome shotgun (WGS) entry which is preliminary data.</text>
</comment>
<gene>
    <name evidence="3" type="ORF">M0812_27868</name>
</gene>
<dbReference type="GO" id="GO:0005737">
    <property type="term" value="C:cytoplasm"/>
    <property type="evidence" value="ECO:0007669"/>
    <property type="project" value="GOC"/>
</dbReference>
<evidence type="ECO:0000256" key="2">
    <source>
        <dbReference type="SAM" id="Phobius"/>
    </source>
</evidence>
<dbReference type="InterPro" id="IPR007277">
    <property type="entry name" value="Svp26/Tex261"/>
</dbReference>
<accession>A0AAV7Y6G9</accession>
<keyword evidence="2" id="KW-0812">Transmembrane</keyword>
<evidence type="ECO:0000313" key="4">
    <source>
        <dbReference type="Proteomes" id="UP001146793"/>
    </source>
</evidence>
<reference evidence="3" key="1">
    <citation type="submission" date="2022-08" db="EMBL/GenBank/DDBJ databases">
        <title>Novel sulphate-reducing endosymbionts in the free-living metamonad Anaeramoeba.</title>
        <authorList>
            <person name="Jerlstrom-Hultqvist J."/>
            <person name="Cepicka I."/>
            <person name="Gallot-Lavallee L."/>
            <person name="Salas-Leiva D."/>
            <person name="Curtis B.A."/>
            <person name="Zahonova K."/>
            <person name="Pipaliya S."/>
            <person name="Dacks J."/>
            <person name="Roger A.J."/>
        </authorList>
    </citation>
    <scope>NUCLEOTIDE SEQUENCE</scope>
    <source>
        <strain evidence="3">Busselton2</strain>
    </source>
</reference>
<dbReference type="AlphaFoldDB" id="A0AAV7Y6G9"/>
<name>A0AAV7Y6G9_9EUKA</name>
<feature type="transmembrane region" description="Helical" evidence="2">
    <location>
        <begin position="68"/>
        <end position="84"/>
    </location>
</feature>
<dbReference type="GO" id="GO:0097020">
    <property type="term" value="F:COPII receptor activity"/>
    <property type="evidence" value="ECO:0007669"/>
    <property type="project" value="InterPro"/>
</dbReference>